<dbReference type="RefSeq" id="WP_310069125.1">
    <property type="nucleotide sequence ID" value="NZ_JAVDVX010000001.1"/>
</dbReference>
<evidence type="ECO:0000313" key="2">
    <source>
        <dbReference type="Proteomes" id="UP001253595"/>
    </source>
</evidence>
<accession>A0ABU1UUT6</accession>
<dbReference type="EMBL" id="JAVDVX010000001">
    <property type="protein sequence ID" value="MDR7088888.1"/>
    <property type="molecule type" value="Genomic_DNA"/>
</dbReference>
<protein>
    <submittedName>
        <fullName evidence="1">Uncharacterized protein</fullName>
    </submittedName>
</protein>
<sequence length="48" mass="5004">MLLTDVSAVVAQLLGVPRKYQSAWQRLLASSAPAATSLSGIFIKTSGV</sequence>
<reference evidence="1 2" key="1">
    <citation type="submission" date="2023-07" db="EMBL/GenBank/DDBJ databases">
        <title>Sorghum-associated microbial communities from plants grown in Nebraska, USA.</title>
        <authorList>
            <person name="Schachtman D."/>
        </authorList>
    </citation>
    <scope>NUCLEOTIDE SEQUENCE [LARGE SCALE GENOMIC DNA]</scope>
    <source>
        <strain evidence="1 2">BE190</strain>
    </source>
</reference>
<name>A0ABU1UUT6_9GAMM</name>
<gene>
    <name evidence="1" type="ORF">J2X05_000891</name>
</gene>
<proteinExistence type="predicted"/>
<organism evidence="1 2">
    <name type="scientific">Cellvibrio fibrivorans</name>
    <dbReference type="NCBI Taxonomy" id="126350"/>
    <lineage>
        <taxon>Bacteria</taxon>
        <taxon>Pseudomonadati</taxon>
        <taxon>Pseudomonadota</taxon>
        <taxon>Gammaproteobacteria</taxon>
        <taxon>Cellvibrionales</taxon>
        <taxon>Cellvibrionaceae</taxon>
        <taxon>Cellvibrio</taxon>
    </lineage>
</organism>
<evidence type="ECO:0000313" key="1">
    <source>
        <dbReference type="EMBL" id="MDR7088888.1"/>
    </source>
</evidence>
<comment type="caution">
    <text evidence="1">The sequence shown here is derived from an EMBL/GenBank/DDBJ whole genome shotgun (WGS) entry which is preliminary data.</text>
</comment>
<keyword evidence="2" id="KW-1185">Reference proteome</keyword>
<dbReference type="Proteomes" id="UP001253595">
    <property type="component" value="Unassembled WGS sequence"/>
</dbReference>